<organism evidence="1 2">
    <name type="scientific">Armillaria gallica</name>
    <name type="common">Bulbous honey fungus</name>
    <name type="synonym">Armillaria bulbosa</name>
    <dbReference type="NCBI Taxonomy" id="47427"/>
    <lineage>
        <taxon>Eukaryota</taxon>
        <taxon>Fungi</taxon>
        <taxon>Dikarya</taxon>
        <taxon>Basidiomycota</taxon>
        <taxon>Agaricomycotina</taxon>
        <taxon>Agaricomycetes</taxon>
        <taxon>Agaricomycetidae</taxon>
        <taxon>Agaricales</taxon>
        <taxon>Marasmiineae</taxon>
        <taxon>Physalacriaceae</taxon>
        <taxon>Armillaria</taxon>
    </lineage>
</organism>
<dbReference type="Proteomes" id="UP000217790">
    <property type="component" value="Unassembled WGS sequence"/>
</dbReference>
<reference evidence="2" key="1">
    <citation type="journal article" date="2017" name="Nat. Ecol. Evol.">
        <title>Genome expansion and lineage-specific genetic innovations in the forest pathogenic fungi Armillaria.</title>
        <authorList>
            <person name="Sipos G."/>
            <person name="Prasanna A.N."/>
            <person name="Walter M.C."/>
            <person name="O'Connor E."/>
            <person name="Balint B."/>
            <person name="Krizsan K."/>
            <person name="Kiss B."/>
            <person name="Hess J."/>
            <person name="Varga T."/>
            <person name="Slot J."/>
            <person name="Riley R."/>
            <person name="Boka B."/>
            <person name="Rigling D."/>
            <person name="Barry K."/>
            <person name="Lee J."/>
            <person name="Mihaltcheva S."/>
            <person name="LaButti K."/>
            <person name="Lipzen A."/>
            <person name="Waldron R."/>
            <person name="Moloney N.M."/>
            <person name="Sperisen C."/>
            <person name="Kredics L."/>
            <person name="Vagvoelgyi C."/>
            <person name="Patrignani A."/>
            <person name="Fitzpatrick D."/>
            <person name="Nagy I."/>
            <person name="Doyle S."/>
            <person name="Anderson J.B."/>
            <person name="Grigoriev I.V."/>
            <person name="Gueldener U."/>
            <person name="Muensterkoetter M."/>
            <person name="Nagy L.G."/>
        </authorList>
    </citation>
    <scope>NUCLEOTIDE SEQUENCE [LARGE SCALE GENOMIC DNA]</scope>
    <source>
        <strain evidence="2">Ar21-2</strain>
    </source>
</reference>
<dbReference type="OrthoDB" id="2104739at2759"/>
<keyword evidence="2" id="KW-1185">Reference proteome</keyword>
<accession>A0A2H3CSJ5</accession>
<dbReference type="EMBL" id="KZ293762">
    <property type="protein sequence ID" value="PBK79707.1"/>
    <property type="molecule type" value="Genomic_DNA"/>
</dbReference>
<protein>
    <submittedName>
        <fullName evidence="1">Uncharacterized protein</fullName>
    </submittedName>
</protein>
<sequence length="202" mass="22145">MLLSENSPSPGSWVPSTYLNEDSSNEELAPVLKVFKAFGYVIEQLDGTKLYSLFNVMTTGGDVHEWLPVWKSGSRRRLGCRRKFGGVLNSALLKSVNQPIRQVLNVYKFKSLSSSPSPHPNLAQTYPSSGPVLATPSQMQESALTAMLLPGRHDGSVILENEEKLWKGRGKVMGSGTGHGGFVTFARRMSGEDSEEWNDIAT</sequence>
<dbReference type="InParanoid" id="A0A2H3CSJ5"/>
<name>A0A2H3CSJ5_ARMGA</name>
<evidence type="ECO:0000313" key="1">
    <source>
        <dbReference type="EMBL" id="PBK79707.1"/>
    </source>
</evidence>
<gene>
    <name evidence="1" type="ORF">ARMGADRAFT_1069327</name>
</gene>
<evidence type="ECO:0000313" key="2">
    <source>
        <dbReference type="Proteomes" id="UP000217790"/>
    </source>
</evidence>
<proteinExistence type="predicted"/>
<dbReference type="AlphaFoldDB" id="A0A2H3CSJ5"/>